<dbReference type="EnsemblMetazoa" id="XM_019918149.1">
    <property type="protein sequence ID" value="XP_019773708.1"/>
    <property type="gene ID" value="LOC109546963"/>
</dbReference>
<evidence type="ECO:0000259" key="7">
    <source>
        <dbReference type="Pfam" id="PF23604"/>
    </source>
</evidence>
<dbReference type="GO" id="GO:1990071">
    <property type="term" value="C:TRAPPII protein complex"/>
    <property type="evidence" value="ECO:0007669"/>
    <property type="project" value="InterPro"/>
</dbReference>
<proteinExistence type="predicted"/>
<name>A0AAR5QKF5_DENPD</name>
<dbReference type="PANTHER" id="PTHR13251:SF3">
    <property type="entry name" value="TRAFFICKING PROTEIN PARTICLE COMPLEX SUBUNIT 10"/>
    <property type="match status" value="1"/>
</dbReference>
<dbReference type="Pfam" id="PF11817">
    <property type="entry name" value="Foie-gras_1"/>
    <property type="match status" value="1"/>
</dbReference>
<protein>
    <recommendedName>
        <fullName evidence="10">Trafficking protein particle complex subunit 10</fullName>
    </recommendedName>
</protein>
<dbReference type="GO" id="GO:0006891">
    <property type="term" value="P:intra-Golgi vesicle-mediated transport"/>
    <property type="evidence" value="ECO:0007669"/>
    <property type="project" value="TreeGrafter"/>
</dbReference>
<dbReference type="AlphaFoldDB" id="A0AAR5QKF5"/>
<keyword evidence="2" id="KW-0813">Transport</keyword>
<dbReference type="PANTHER" id="PTHR13251">
    <property type="entry name" value="EPILEPSY HOLOPROSENCEPHALY CANDIDATE 1/TMEM1"/>
    <property type="match status" value="1"/>
</dbReference>
<dbReference type="InterPro" id="IPR021773">
    <property type="entry name" value="TPC11"/>
</dbReference>
<feature type="domain" description="TRAPPC10/Trs130 N-terminal" evidence="6">
    <location>
        <begin position="19"/>
        <end position="321"/>
    </location>
</feature>
<evidence type="ECO:0000259" key="6">
    <source>
        <dbReference type="Pfam" id="PF23036"/>
    </source>
</evidence>
<reference evidence="9" key="1">
    <citation type="journal article" date="2013" name="Genome Biol.">
        <title>Draft genome of the mountain pine beetle, Dendroctonus ponderosae Hopkins, a major forest pest.</title>
        <authorList>
            <person name="Keeling C.I."/>
            <person name="Yuen M.M."/>
            <person name="Liao N.Y."/>
            <person name="Docking T.R."/>
            <person name="Chan S.K."/>
            <person name="Taylor G.A."/>
            <person name="Palmquist D.L."/>
            <person name="Jackman S.D."/>
            <person name="Nguyen A."/>
            <person name="Li M."/>
            <person name="Henderson H."/>
            <person name="Janes J.K."/>
            <person name="Zhao Y."/>
            <person name="Pandoh P."/>
            <person name="Moore R."/>
            <person name="Sperling F.A."/>
            <person name="Huber D.P."/>
            <person name="Birol I."/>
            <person name="Jones S.J."/>
            <person name="Bohlmann J."/>
        </authorList>
    </citation>
    <scope>NUCLEOTIDE SEQUENCE</scope>
</reference>
<evidence type="ECO:0000256" key="2">
    <source>
        <dbReference type="ARBA" id="ARBA00022448"/>
    </source>
</evidence>
<dbReference type="InterPro" id="IPR022233">
    <property type="entry name" value="TRAPPC10/Trs130_C"/>
</dbReference>
<dbReference type="Pfam" id="PF23604">
    <property type="entry name" value="Ig_TRAPPC10"/>
    <property type="match status" value="1"/>
</dbReference>
<dbReference type="InterPro" id="IPR056913">
    <property type="entry name" value="TRAPPC10/Trs130_N"/>
</dbReference>
<sequence>MNGTVDEEPNNLAQLGIDRRPIVTCAGELEVFSTVEENLSNALPKDTCEWRRSLGRPIKNVHVGANFVPFNVQSLPKCSQWDLIRQPLFHTYWTECTDVDTYKNTIREDIEAWLKELNSREITDWLIVVVENYDGKRTKQLIPRTTVLDKIRADFAVKQGDRCISVINPGRAESKTAESWRGLVSRVRHLLLVAYARAVTRLEEHVRQQRERRNEPGWNFMKYFMLQEELAQVLEMLGLNDEALVQYDELDALFSQFVANFTTCDNLKWLSQFQRPLDQWHGLRLKPSLVEDTPSLLELRAYIFARQSRMLLLTNKVWEMASRCLPFLHTCVRELAILEITAPPGAVWCWLFLASMEVLQVCDKFNQADQVEEYSLHTAALWEYASQKLRNLGELCGLMPQGAPTSEQLHVVVSLSAGMGDNPGPLNSPSPTDRLKEALCSQDVFIKSYLELAELAMGTFKHVGRLRMARLVGQEVATFYLLLGETQKAAAFLGDAIRTFESDGWHELAAQTQLCLADCHKKAEDSQKYIKACAAVSAAVEIDTLIRWSYFDEMTKHLVKLDKPMELAFNDMLRINSVAITSDLIVMQDCKMEVELAIESNFPKEIVCTYFAVCLEREEKPKSNVRYHSGKLLTKKDLKWQDPLLQRLRIKRTLNYKQDKQLATSGIASKLTQLHRKDSAPARSRTDLSAALEAEKLPLLLTPGLNVLKLSKKATDVGKYCLDAAIIHVDKLQLKSPPILPRLTLEVQEESPSIRLYKRPAPLLSGIEQVMNLILTIGSYLIEPKSIIKLTASTGLTFQIQPEEALTNNLEIEVGDKATFSSTKMPLRVLADLLTRDHQVTIHVPWVPKPIVVPLNFSPPMSTTWRLFTVDYRKFVQVNVVGHCVDNLIVHEPDLNVKSIPVSTKHCDSSLIISNGLSYSFLWELAHTNVAANSAKAEFSVQYKLTENDCYKSYQYYFDVTDFKTLYALDAVVEPAKGNEFCRVGVVCHLHLTISNMVAVHGKENADIRSVMYEVLAEQSVWAVCGRTAGVISFGGILEEENAVQRVVLDVMPLTSGFLPLPLVRISKYIPADTLHSEKTSASDTHPRLEPFTSGQVYNKSKGKQLHVIAAASETNPL</sequence>
<dbReference type="InterPro" id="IPR045126">
    <property type="entry name" value="TRAPPC10/Trs130"/>
</dbReference>
<evidence type="ECO:0000313" key="8">
    <source>
        <dbReference type="EnsemblMetazoa" id="XP_019773708.1"/>
    </source>
</evidence>
<feature type="domain" description="Trafficking protein particle complex subunit 11" evidence="4">
    <location>
        <begin position="427"/>
        <end position="533"/>
    </location>
</feature>
<dbReference type="GO" id="GO:0034498">
    <property type="term" value="P:early endosome to Golgi transport"/>
    <property type="evidence" value="ECO:0007669"/>
    <property type="project" value="TreeGrafter"/>
</dbReference>
<evidence type="ECO:0000259" key="4">
    <source>
        <dbReference type="Pfam" id="PF11817"/>
    </source>
</evidence>
<keyword evidence="9" id="KW-1185">Reference proteome</keyword>
<dbReference type="GO" id="GO:0005829">
    <property type="term" value="C:cytosol"/>
    <property type="evidence" value="ECO:0007669"/>
    <property type="project" value="GOC"/>
</dbReference>
<dbReference type="GeneID" id="109546963"/>
<dbReference type="InterPro" id="IPR056917">
    <property type="entry name" value="Ig_TRAPPC10"/>
</dbReference>
<comment type="subcellular location">
    <subcellularLocation>
        <location evidence="1">Golgi apparatus</location>
    </subcellularLocation>
</comment>
<evidence type="ECO:0000259" key="5">
    <source>
        <dbReference type="Pfam" id="PF12584"/>
    </source>
</evidence>
<feature type="domain" description="TRAPPC10 Ig-like" evidence="7">
    <location>
        <begin position="753"/>
        <end position="859"/>
    </location>
</feature>
<evidence type="ECO:0000313" key="9">
    <source>
        <dbReference type="Proteomes" id="UP000019118"/>
    </source>
</evidence>
<evidence type="ECO:0000256" key="1">
    <source>
        <dbReference type="ARBA" id="ARBA00004555"/>
    </source>
</evidence>
<accession>A0AAR5QKF5</accession>
<reference evidence="8" key="2">
    <citation type="submission" date="2024-08" db="UniProtKB">
        <authorList>
            <consortium name="EnsemblMetazoa"/>
        </authorList>
    </citation>
    <scope>IDENTIFICATION</scope>
</reference>
<dbReference type="Pfam" id="PF12584">
    <property type="entry name" value="TRAPPC10"/>
    <property type="match status" value="1"/>
</dbReference>
<organism evidence="8 9">
    <name type="scientific">Dendroctonus ponderosae</name>
    <name type="common">Mountain pine beetle</name>
    <dbReference type="NCBI Taxonomy" id="77166"/>
    <lineage>
        <taxon>Eukaryota</taxon>
        <taxon>Metazoa</taxon>
        <taxon>Ecdysozoa</taxon>
        <taxon>Arthropoda</taxon>
        <taxon>Hexapoda</taxon>
        <taxon>Insecta</taxon>
        <taxon>Pterygota</taxon>
        <taxon>Neoptera</taxon>
        <taxon>Endopterygota</taxon>
        <taxon>Coleoptera</taxon>
        <taxon>Polyphaga</taxon>
        <taxon>Cucujiformia</taxon>
        <taxon>Curculionidae</taxon>
        <taxon>Scolytinae</taxon>
        <taxon>Dendroctonus</taxon>
    </lineage>
</organism>
<dbReference type="Proteomes" id="UP000019118">
    <property type="component" value="Unassembled WGS sequence"/>
</dbReference>
<evidence type="ECO:0008006" key="10">
    <source>
        <dbReference type="Google" id="ProtNLM"/>
    </source>
</evidence>
<keyword evidence="3" id="KW-0333">Golgi apparatus</keyword>
<evidence type="ECO:0000256" key="3">
    <source>
        <dbReference type="ARBA" id="ARBA00023034"/>
    </source>
</evidence>
<feature type="domain" description="TRAPPC10/Trs130 C-terminal" evidence="5">
    <location>
        <begin position="972"/>
        <end position="1109"/>
    </location>
</feature>
<dbReference type="CTD" id="41833"/>
<dbReference type="KEGG" id="dpa:109546963"/>
<dbReference type="Pfam" id="PF23036">
    <property type="entry name" value="TRAPPC10_1st"/>
    <property type="match status" value="1"/>
</dbReference>